<dbReference type="SUPFAM" id="SSF54909">
    <property type="entry name" value="Dimeric alpha+beta barrel"/>
    <property type="match status" value="1"/>
</dbReference>
<evidence type="ECO:0000259" key="1">
    <source>
        <dbReference type="PROSITE" id="PS51502"/>
    </source>
</evidence>
<dbReference type="RefSeq" id="WP_253873254.1">
    <property type="nucleotide sequence ID" value="NZ_BAABHM010000013.1"/>
</dbReference>
<evidence type="ECO:0000313" key="2">
    <source>
        <dbReference type="EMBL" id="GAA4707906.1"/>
    </source>
</evidence>
<organism evidence="2 3">
    <name type="scientific">Promicromonospora umidemergens</name>
    <dbReference type="NCBI Taxonomy" id="629679"/>
    <lineage>
        <taxon>Bacteria</taxon>
        <taxon>Bacillati</taxon>
        <taxon>Actinomycetota</taxon>
        <taxon>Actinomycetes</taxon>
        <taxon>Micrococcales</taxon>
        <taxon>Promicromonosporaceae</taxon>
        <taxon>Promicromonospora</taxon>
    </lineage>
</organism>
<gene>
    <name evidence="2" type="ORF">GCM10023198_33030</name>
</gene>
<dbReference type="InterPro" id="IPR011008">
    <property type="entry name" value="Dimeric_a/b-barrel"/>
</dbReference>
<dbReference type="InterPro" id="IPR013097">
    <property type="entry name" value="Dabb"/>
</dbReference>
<dbReference type="PROSITE" id="PS51502">
    <property type="entry name" value="S_R_A_B_BARREL"/>
    <property type="match status" value="1"/>
</dbReference>
<accession>A0ABP8XGW6</accession>
<proteinExistence type="predicted"/>
<comment type="caution">
    <text evidence="2">The sequence shown here is derived from an EMBL/GenBank/DDBJ whole genome shotgun (WGS) entry which is preliminary data.</text>
</comment>
<feature type="domain" description="Stress-response A/B barrel" evidence="1">
    <location>
        <begin position="2"/>
        <end position="94"/>
    </location>
</feature>
<dbReference type="Gene3D" id="3.30.70.100">
    <property type="match status" value="1"/>
</dbReference>
<name>A0ABP8XGW6_9MICO</name>
<dbReference type="EMBL" id="BAABHM010000013">
    <property type="protein sequence ID" value="GAA4707906.1"/>
    <property type="molecule type" value="Genomic_DNA"/>
</dbReference>
<keyword evidence="3" id="KW-1185">Reference proteome</keyword>
<dbReference type="Pfam" id="PF07876">
    <property type="entry name" value="Dabb"/>
    <property type="match status" value="1"/>
</dbReference>
<evidence type="ECO:0000313" key="3">
    <source>
        <dbReference type="Proteomes" id="UP001500843"/>
    </source>
</evidence>
<protein>
    <recommendedName>
        <fullName evidence="1">Stress-response A/B barrel domain-containing protein</fullName>
    </recommendedName>
</protein>
<sequence>MITHIVRMSIRPDVSPEQVGAAMQRMQEAAAEMASGDDTRSALFGRDFGDTFDFGSVSSIETLEQYEAMMNHPAHLEVDRIGLPLVDRFHSIDITDDADPEIGAKIADVHRRRFEAHPDLLELVNSVDDYRGSGVPGHD</sequence>
<reference evidence="3" key="1">
    <citation type="journal article" date="2019" name="Int. J. Syst. Evol. Microbiol.">
        <title>The Global Catalogue of Microorganisms (GCM) 10K type strain sequencing project: providing services to taxonomists for standard genome sequencing and annotation.</title>
        <authorList>
            <consortium name="The Broad Institute Genomics Platform"/>
            <consortium name="The Broad Institute Genome Sequencing Center for Infectious Disease"/>
            <person name="Wu L."/>
            <person name="Ma J."/>
        </authorList>
    </citation>
    <scope>NUCLEOTIDE SEQUENCE [LARGE SCALE GENOMIC DNA]</scope>
    <source>
        <strain evidence="3">JCM 17975</strain>
    </source>
</reference>
<dbReference type="Proteomes" id="UP001500843">
    <property type="component" value="Unassembled WGS sequence"/>
</dbReference>
<dbReference type="SMART" id="SM00886">
    <property type="entry name" value="Dabb"/>
    <property type="match status" value="1"/>
</dbReference>